<keyword evidence="1" id="KW-1133">Transmembrane helix</keyword>
<keyword evidence="3" id="KW-1185">Reference proteome</keyword>
<keyword evidence="1" id="KW-0812">Transmembrane</keyword>
<dbReference type="EMBL" id="JAQIZT010000012">
    <property type="protein sequence ID" value="KAJ6976480.1"/>
    <property type="molecule type" value="Genomic_DNA"/>
</dbReference>
<comment type="caution">
    <text evidence="2">The sequence shown here is derived from an EMBL/GenBank/DDBJ whole genome shotgun (WGS) entry which is preliminary data.</text>
</comment>
<evidence type="ECO:0000313" key="2">
    <source>
        <dbReference type="EMBL" id="KAJ6976480.1"/>
    </source>
</evidence>
<gene>
    <name evidence="2" type="ORF">NC653_028576</name>
</gene>
<proteinExistence type="predicted"/>
<keyword evidence="1" id="KW-0472">Membrane</keyword>
<evidence type="ECO:0000313" key="3">
    <source>
        <dbReference type="Proteomes" id="UP001164929"/>
    </source>
</evidence>
<dbReference type="Proteomes" id="UP001164929">
    <property type="component" value="Chromosome 12"/>
</dbReference>
<dbReference type="AlphaFoldDB" id="A0AAD6M0E1"/>
<organism evidence="2 3">
    <name type="scientific">Populus alba x Populus x berolinensis</name>
    <dbReference type="NCBI Taxonomy" id="444605"/>
    <lineage>
        <taxon>Eukaryota</taxon>
        <taxon>Viridiplantae</taxon>
        <taxon>Streptophyta</taxon>
        <taxon>Embryophyta</taxon>
        <taxon>Tracheophyta</taxon>
        <taxon>Spermatophyta</taxon>
        <taxon>Magnoliopsida</taxon>
        <taxon>eudicotyledons</taxon>
        <taxon>Gunneridae</taxon>
        <taxon>Pentapetalae</taxon>
        <taxon>rosids</taxon>
        <taxon>fabids</taxon>
        <taxon>Malpighiales</taxon>
        <taxon>Salicaceae</taxon>
        <taxon>Saliceae</taxon>
        <taxon>Populus</taxon>
    </lineage>
</organism>
<sequence length="36" mass="4436">MDLTPMNELVKRSKYWYFCCCVVFLYILHQGYNRSN</sequence>
<name>A0AAD6M0E1_9ROSI</name>
<accession>A0AAD6M0E1</accession>
<feature type="transmembrane region" description="Helical" evidence="1">
    <location>
        <begin position="15"/>
        <end position="32"/>
    </location>
</feature>
<reference evidence="2" key="1">
    <citation type="journal article" date="2023" name="Mol. Ecol. Resour.">
        <title>Chromosome-level genome assembly of a triploid poplar Populus alba 'Berolinensis'.</title>
        <authorList>
            <person name="Chen S."/>
            <person name="Yu Y."/>
            <person name="Wang X."/>
            <person name="Wang S."/>
            <person name="Zhang T."/>
            <person name="Zhou Y."/>
            <person name="He R."/>
            <person name="Meng N."/>
            <person name="Wang Y."/>
            <person name="Liu W."/>
            <person name="Liu Z."/>
            <person name="Liu J."/>
            <person name="Guo Q."/>
            <person name="Huang H."/>
            <person name="Sederoff R.R."/>
            <person name="Wang G."/>
            <person name="Qu G."/>
            <person name="Chen S."/>
        </authorList>
    </citation>
    <scope>NUCLEOTIDE SEQUENCE</scope>
    <source>
        <strain evidence="2">SC-2020</strain>
    </source>
</reference>
<protein>
    <submittedName>
        <fullName evidence="2">Uncharacterized protein</fullName>
    </submittedName>
</protein>
<evidence type="ECO:0000256" key="1">
    <source>
        <dbReference type="SAM" id="Phobius"/>
    </source>
</evidence>